<reference evidence="1" key="1">
    <citation type="journal article" date="2022" name="bioRxiv">
        <title>Sequencing and chromosome-scale assembly of the giantPleurodeles waltlgenome.</title>
        <authorList>
            <person name="Brown T."/>
            <person name="Elewa A."/>
            <person name="Iarovenko S."/>
            <person name="Subramanian E."/>
            <person name="Araus A.J."/>
            <person name="Petzold A."/>
            <person name="Susuki M."/>
            <person name="Suzuki K.-i.T."/>
            <person name="Hayashi T."/>
            <person name="Toyoda A."/>
            <person name="Oliveira C."/>
            <person name="Osipova E."/>
            <person name="Leigh N.D."/>
            <person name="Simon A."/>
            <person name="Yun M.H."/>
        </authorList>
    </citation>
    <scope>NUCLEOTIDE SEQUENCE</scope>
    <source>
        <strain evidence="1">20211129_DDA</strain>
        <tissue evidence="1">Liver</tissue>
    </source>
</reference>
<evidence type="ECO:0000313" key="1">
    <source>
        <dbReference type="EMBL" id="KAJ1145437.1"/>
    </source>
</evidence>
<dbReference type="AlphaFoldDB" id="A0AAV7QY27"/>
<comment type="caution">
    <text evidence="1">The sequence shown here is derived from an EMBL/GenBank/DDBJ whole genome shotgun (WGS) entry which is preliminary data.</text>
</comment>
<organism evidence="1 2">
    <name type="scientific">Pleurodeles waltl</name>
    <name type="common">Iberian ribbed newt</name>
    <dbReference type="NCBI Taxonomy" id="8319"/>
    <lineage>
        <taxon>Eukaryota</taxon>
        <taxon>Metazoa</taxon>
        <taxon>Chordata</taxon>
        <taxon>Craniata</taxon>
        <taxon>Vertebrata</taxon>
        <taxon>Euteleostomi</taxon>
        <taxon>Amphibia</taxon>
        <taxon>Batrachia</taxon>
        <taxon>Caudata</taxon>
        <taxon>Salamandroidea</taxon>
        <taxon>Salamandridae</taxon>
        <taxon>Pleurodelinae</taxon>
        <taxon>Pleurodeles</taxon>
    </lineage>
</organism>
<evidence type="ECO:0000313" key="2">
    <source>
        <dbReference type="Proteomes" id="UP001066276"/>
    </source>
</evidence>
<accession>A0AAV7QY27</accession>
<dbReference type="Proteomes" id="UP001066276">
    <property type="component" value="Chromosome 6"/>
</dbReference>
<gene>
    <name evidence="1" type="ORF">NDU88_011724</name>
</gene>
<name>A0AAV7QY27_PLEWA</name>
<keyword evidence="2" id="KW-1185">Reference proteome</keyword>
<sequence>MGAPLVPLNEDTCVECRSRDSRDLLSLSLHLTSTSWTRDPCAQFNYRVRAVVVRVKRPFARNFKLSYLHKSHKVSWVEIRMI</sequence>
<proteinExistence type="predicted"/>
<dbReference type="EMBL" id="JANPWB010000010">
    <property type="protein sequence ID" value="KAJ1145437.1"/>
    <property type="molecule type" value="Genomic_DNA"/>
</dbReference>
<protein>
    <submittedName>
        <fullName evidence="1">Uncharacterized protein</fullName>
    </submittedName>
</protein>